<organism evidence="2 3">
    <name type="scientific">Chenopodium quinoa</name>
    <name type="common">Quinoa</name>
    <dbReference type="NCBI Taxonomy" id="63459"/>
    <lineage>
        <taxon>Eukaryota</taxon>
        <taxon>Viridiplantae</taxon>
        <taxon>Streptophyta</taxon>
        <taxon>Embryophyta</taxon>
        <taxon>Tracheophyta</taxon>
        <taxon>Spermatophyta</taxon>
        <taxon>Magnoliopsida</taxon>
        <taxon>eudicotyledons</taxon>
        <taxon>Gunneridae</taxon>
        <taxon>Pentapetalae</taxon>
        <taxon>Caryophyllales</taxon>
        <taxon>Chenopodiaceae</taxon>
        <taxon>Chenopodioideae</taxon>
        <taxon>Atripliceae</taxon>
        <taxon>Chenopodium</taxon>
    </lineage>
</organism>
<protein>
    <submittedName>
        <fullName evidence="2">Uncharacterized protein</fullName>
    </submittedName>
</protein>
<dbReference type="PANTHER" id="PTHR33735:SF10">
    <property type="entry name" value="EXPRESSED PROTEIN"/>
    <property type="match status" value="1"/>
</dbReference>
<dbReference type="Gramene" id="AUR62012905-RA">
    <property type="protein sequence ID" value="AUR62012905-RA:cds"/>
    <property type="gene ID" value="AUR62012905"/>
</dbReference>
<reference evidence="2" key="1">
    <citation type="journal article" date="2017" name="Nature">
        <title>The genome of Chenopodium quinoa.</title>
        <authorList>
            <person name="Jarvis D.E."/>
            <person name="Ho Y.S."/>
            <person name="Lightfoot D.J."/>
            <person name="Schmoeckel S.M."/>
            <person name="Li B."/>
            <person name="Borm T.J.A."/>
            <person name="Ohyanagi H."/>
            <person name="Mineta K."/>
            <person name="Michell C.T."/>
            <person name="Saber N."/>
            <person name="Kharbatia N.M."/>
            <person name="Rupper R.R."/>
            <person name="Sharp A.R."/>
            <person name="Dally N."/>
            <person name="Boughton B.A."/>
            <person name="Woo Y.H."/>
            <person name="Gao G."/>
            <person name="Schijlen E.G.W.M."/>
            <person name="Guo X."/>
            <person name="Momin A.A."/>
            <person name="Negrao S."/>
            <person name="Al-Babili S."/>
            <person name="Gehring C."/>
            <person name="Roessner U."/>
            <person name="Jung C."/>
            <person name="Murphy K."/>
            <person name="Arold S.T."/>
            <person name="Gojobori T."/>
            <person name="van der Linden C.G."/>
            <person name="van Loo E.N."/>
            <person name="Jellen E.N."/>
            <person name="Maughan P.J."/>
            <person name="Tester M."/>
        </authorList>
    </citation>
    <scope>NUCLEOTIDE SEQUENCE [LARGE SCALE GENOMIC DNA]</scope>
    <source>
        <strain evidence="2">cv. PI 614886</strain>
    </source>
</reference>
<dbReference type="AlphaFoldDB" id="A0A803LG08"/>
<reference evidence="2" key="2">
    <citation type="submission" date="2021-03" db="UniProtKB">
        <authorList>
            <consortium name="EnsemblPlants"/>
        </authorList>
    </citation>
    <scope>IDENTIFICATION</scope>
</reference>
<proteinExistence type="predicted"/>
<dbReference type="Proteomes" id="UP000596660">
    <property type="component" value="Unplaced"/>
</dbReference>
<dbReference type="EnsemblPlants" id="AUR62012905-RA">
    <property type="protein sequence ID" value="AUR62012905-RA:cds"/>
    <property type="gene ID" value="AUR62012905"/>
</dbReference>
<evidence type="ECO:0000313" key="2">
    <source>
        <dbReference type="EnsemblPlants" id="AUR62012905-RA:cds"/>
    </source>
</evidence>
<name>A0A803LG08_CHEQI</name>
<feature type="compositionally biased region" description="Pro residues" evidence="1">
    <location>
        <begin position="68"/>
        <end position="85"/>
    </location>
</feature>
<dbReference type="PANTHER" id="PTHR33735">
    <property type="entry name" value="EXPRESSED PROTEIN"/>
    <property type="match status" value="1"/>
</dbReference>
<evidence type="ECO:0000313" key="3">
    <source>
        <dbReference type="Proteomes" id="UP000596660"/>
    </source>
</evidence>
<sequence length="217" mass="23943">MRGLIELIQLYRAKTNNPLANNAVFSNSRRRIGDNNGSFINVQSTGSRKMIRADGASTSGGTGGDGKPTPPLPKPPSPKPRPPPARRVSWIKMVLGSMFSLLLAFWAPKWTTLLRIGGEAEVVLKEVEQVAEVVEKVATVTERLSEEVANELPDGNKFKEAALVVEHVSEEAAKDAHLAEEIIHKVDVMKQDFEDVEEKLEPFIEKIVHDKKSSNKL</sequence>
<evidence type="ECO:0000256" key="1">
    <source>
        <dbReference type="SAM" id="MobiDB-lite"/>
    </source>
</evidence>
<dbReference type="OMA" id="FIHKVEV"/>
<keyword evidence="3" id="KW-1185">Reference proteome</keyword>
<accession>A0A803LG08</accession>
<feature type="region of interest" description="Disordered" evidence="1">
    <location>
        <begin position="50"/>
        <end position="85"/>
    </location>
</feature>